<evidence type="ECO:0000313" key="2">
    <source>
        <dbReference type="Proteomes" id="UP000054783"/>
    </source>
</evidence>
<dbReference type="Proteomes" id="UP000054783">
    <property type="component" value="Unassembled WGS sequence"/>
</dbReference>
<name>A0A0V0ZW82_9BILA</name>
<keyword evidence="2" id="KW-1185">Reference proteome</keyword>
<accession>A0A0V0ZW82</accession>
<evidence type="ECO:0000313" key="1">
    <source>
        <dbReference type="EMBL" id="KRY16323.1"/>
    </source>
</evidence>
<gene>
    <name evidence="1" type="ORF">T12_10468</name>
</gene>
<proteinExistence type="predicted"/>
<reference evidence="1 2" key="1">
    <citation type="submission" date="2015-01" db="EMBL/GenBank/DDBJ databases">
        <title>Evolution of Trichinella species and genotypes.</title>
        <authorList>
            <person name="Korhonen P.K."/>
            <person name="Edoardo P."/>
            <person name="Giuseppe L.R."/>
            <person name="Gasser R.B."/>
        </authorList>
    </citation>
    <scope>NUCLEOTIDE SEQUENCE [LARGE SCALE GENOMIC DNA]</scope>
    <source>
        <strain evidence="1">ISS2496</strain>
    </source>
</reference>
<organism evidence="1 2">
    <name type="scientific">Trichinella patagoniensis</name>
    <dbReference type="NCBI Taxonomy" id="990121"/>
    <lineage>
        <taxon>Eukaryota</taxon>
        <taxon>Metazoa</taxon>
        <taxon>Ecdysozoa</taxon>
        <taxon>Nematoda</taxon>
        <taxon>Enoplea</taxon>
        <taxon>Dorylaimia</taxon>
        <taxon>Trichinellida</taxon>
        <taxon>Trichinellidae</taxon>
        <taxon>Trichinella</taxon>
    </lineage>
</organism>
<comment type="caution">
    <text evidence="1">The sequence shown here is derived from an EMBL/GenBank/DDBJ whole genome shotgun (WGS) entry which is preliminary data.</text>
</comment>
<dbReference type="AlphaFoldDB" id="A0A0V0ZW82"/>
<dbReference type="EMBL" id="JYDQ01000080">
    <property type="protein sequence ID" value="KRY16323.1"/>
    <property type="molecule type" value="Genomic_DNA"/>
</dbReference>
<protein>
    <submittedName>
        <fullName evidence="1">Uncharacterized protein</fullName>
    </submittedName>
</protein>
<dbReference type="OrthoDB" id="10351736at2759"/>
<sequence length="102" mass="11701">MPKDKLQVFDNVSDDIHKIPGKTYKECCDKLISANKDLKEIQSIAEFFKGKSNAQLIGMNIESAICFKYAPVTLAEAERNRRHCLTPDNLKKMLVIMRNQTR</sequence>